<dbReference type="RefSeq" id="WP_027430399.1">
    <property type="nucleotide sequence ID" value="NZ_FNHZ01000001.1"/>
</dbReference>
<name>A0A1G9U7E9_9FIRM</name>
<dbReference type="SUPFAM" id="SSF141371">
    <property type="entry name" value="PilZ domain-like"/>
    <property type="match status" value="1"/>
</dbReference>
<dbReference type="OrthoDB" id="2048971at2"/>
<sequence length="122" mass="13784">MVERRKSKRTDIDAVIALKQLGDNFVTGISGKAVSVNTLNISKDGIAFKSDRKFKLNSYHDTIIKLDNKESFEAIIEVVRMENRGEPETTYGCRFIGITSDDQFKIDVYQIVYESRLATEGA</sequence>
<keyword evidence="3" id="KW-1185">Reference proteome</keyword>
<organism evidence="2 3">
    <name type="scientific">Lachnospira pectinoschiza</name>
    <dbReference type="NCBI Taxonomy" id="28052"/>
    <lineage>
        <taxon>Bacteria</taxon>
        <taxon>Bacillati</taxon>
        <taxon>Bacillota</taxon>
        <taxon>Clostridia</taxon>
        <taxon>Lachnospirales</taxon>
        <taxon>Lachnospiraceae</taxon>
        <taxon>Lachnospira</taxon>
    </lineage>
</organism>
<feature type="domain" description="PilZ" evidence="1">
    <location>
        <begin position="3"/>
        <end position="103"/>
    </location>
</feature>
<reference evidence="3" key="1">
    <citation type="submission" date="2016-10" db="EMBL/GenBank/DDBJ databases">
        <authorList>
            <person name="Varghese N."/>
            <person name="Submissions S."/>
        </authorList>
    </citation>
    <scope>NUCLEOTIDE SEQUENCE [LARGE SCALE GENOMIC DNA]</scope>
    <source>
        <strain evidence="3">M83</strain>
    </source>
</reference>
<dbReference type="GO" id="GO:0035438">
    <property type="term" value="F:cyclic-di-GMP binding"/>
    <property type="evidence" value="ECO:0007669"/>
    <property type="project" value="InterPro"/>
</dbReference>
<dbReference type="AlphaFoldDB" id="A0A1G9U7E9"/>
<dbReference type="InterPro" id="IPR009875">
    <property type="entry name" value="PilZ_domain"/>
</dbReference>
<evidence type="ECO:0000313" key="3">
    <source>
        <dbReference type="Proteomes" id="UP000187651"/>
    </source>
</evidence>
<dbReference type="Pfam" id="PF07238">
    <property type="entry name" value="PilZ"/>
    <property type="match status" value="1"/>
</dbReference>
<evidence type="ECO:0000259" key="1">
    <source>
        <dbReference type="Pfam" id="PF07238"/>
    </source>
</evidence>
<evidence type="ECO:0000313" key="2">
    <source>
        <dbReference type="EMBL" id="SDM55870.1"/>
    </source>
</evidence>
<dbReference type="Gene3D" id="2.40.10.220">
    <property type="entry name" value="predicted glycosyltransferase like domains"/>
    <property type="match status" value="1"/>
</dbReference>
<accession>A0A1G9U7E9</accession>
<dbReference type="Proteomes" id="UP000187651">
    <property type="component" value="Unassembled WGS sequence"/>
</dbReference>
<protein>
    <submittedName>
        <fullName evidence="2">PilZ domain-containing protein</fullName>
    </submittedName>
</protein>
<proteinExistence type="predicted"/>
<dbReference type="EMBL" id="FNHZ01000001">
    <property type="protein sequence ID" value="SDM55870.1"/>
    <property type="molecule type" value="Genomic_DNA"/>
</dbReference>
<gene>
    <name evidence="2" type="ORF">SAMN05216544_0648</name>
</gene>